<sequence length="473" mass="52425">MNYSMKSRIVAALLVGLCATTISYAAEPAISTVNPVAVETTDDTNVVAQDSANASNDGSVDGTGEVDSLSYLDNAPVRVVKLDPKTKQEGSKTGWLAEQMAVTEFGDSIQFWQAASENEGPLPSITQNNLADIGKSYTANSLPPLGSQDDYAIGTYRLGNQFEVPKDVEKTEVRDNFTTYYMKDVAVTVYTGPAQELLVNNQLRGQGATYFFEPNTITNIHSTKKGANTVRDIGPGSTRMELIFAYGSPNAMWRDKKNETYIFLYEGHSENSLPQKKEFKSPVENTNSNSQQQSMLGQQKEYIAFTIKQSNIEAVDIISGQVWPRFGLPKAEVYDFEAGTLTADDFVLRGFKLNDHFVNDPNNDWKHQGILFGSTFIGYNEYGVSVDKKDLINRVLLNVYTPTRRGIAMGDTKYLLLFVYGMPTRIVESTTKAGTSTVYEYKNPAASNSYLQFALDDKNQYIKSVMLSDRPVK</sequence>
<evidence type="ECO:0000313" key="5">
    <source>
        <dbReference type="Proteomes" id="UP000778864"/>
    </source>
</evidence>
<reference evidence="3" key="2">
    <citation type="submission" date="2017-12" db="EMBL/GenBank/DDBJ databases">
        <authorList>
            <person name="Thomas-White K."/>
            <person name="Wolfe A.J."/>
        </authorList>
    </citation>
    <scope>NUCLEOTIDE SEQUENCE</scope>
    <source>
        <strain evidence="3">UMB0138</strain>
    </source>
</reference>
<feature type="signal peptide" evidence="1">
    <location>
        <begin position="1"/>
        <end position="25"/>
    </location>
</feature>
<dbReference type="EMBL" id="PKMC02000005">
    <property type="protein sequence ID" value="MEO9178168.1"/>
    <property type="molecule type" value="Genomic_DNA"/>
</dbReference>
<dbReference type="AlphaFoldDB" id="A0A100YNM0"/>
<accession>A0A100YNM0</accession>
<dbReference type="Proteomes" id="UP000778864">
    <property type="component" value="Unassembled WGS sequence"/>
</dbReference>
<evidence type="ECO:0000313" key="3">
    <source>
        <dbReference type="EMBL" id="MEO9178168.1"/>
    </source>
</evidence>
<evidence type="ECO:0000256" key="1">
    <source>
        <dbReference type="SAM" id="SignalP"/>
    </source>
</evidence>
<reference evidence="2" key="3">
    <citation type="submission" date="2021-02" db="EMBL/GenBank/DDBJ databases">
        <title>Infant gut strain persistence is associated with maternal origin, phylogeny, and functional potential including surface adhesion and iron acquisition.</title>
        <authorList>
            <person name="Lou Y.C."/>
        </authorList>
    </citation>
    <scope>NUCLEOTIDE SEQUENCE</scope>
    <source>
        <strain evidence="2">L3_108_031G1_dasL3_108_031G1_concoct_20</strain>
    </source>
</reference>
<evidence type="ECO:0000313" key="4">
    <source>
        <dbReference type="Proteomes" id="UP000234197"/>
    </source>
</evidence>
<keyword evidence="1" id="KW-0732">Signal</keyword>
<gene>
    <name evidence="3" type="ORF">CYJ21_004325</name>
    <name evidence="2" type="ORF">KHZ90_07410</name>
</gene>
<comment type="caution">
    <text evidence="2">The sequence shown here is derived from an EMBL/GenBank/DDBJ whole genome shotgun (WGS) entry which is preliminary data.</text>
</comment>
<evidence type="ECO:0000313" key="2">
    <source>
        <dbReference type="EMBL" id="MBS4893589.1"/>
    </source>
</evidence>
<feature type="chain" id="PRO_5007091494" evidence="1">
    <location>
        <begin position="26"/>
        <end position="473"/>
    </location>
</feature>
<reference evidence="4" key="1">
    <citation type="submission" date="2017-12" db="EMBL/GenBank/DDBJ databases">
        <title>Phylogenetic diversity of female urinary microbiome.</title>
        <authorList>
            <person name="Thomas-White K."/>
            <person name="Wolfe A.J."/>
        </authorList>
    </citation>
    <scope>NUCLEOTIDE SEQUENCE [LARGE SCALE GENOMIC DNA]</scope>
    <source>
        <strain evidence="4">UMB0138</strain>
    </source>
</reference>
<organism evidence="2 5">
    <name type="scientific">Veillonella parvula</name>
    <name type="common">Staphylococcus parvulus</name>
    <dbReference type="NCBI Taxonomy" id="29466"/>
    <lineage>
        <taxon>Bacteria</taxon>
        <taxon>Bacillati</taxon>
        <taxon>Bacillota</taxon>
        <taxon>Negativicutes</taxon>
        <taxon>Veillonellales</taxon>
        <taxon>Veillonellaceae</taxon>
        <taxon>Veillonella</taxon>
    </lineage>
</organism>
<reference evidence="3 4" key="4">
    <citation type="submission" date="2024-04" db="EMBL/GenBank/DDBJ databases">
        <title>Na.</title>
        <authorList>
            <person name="Choi B."/>
        </authorList>
    </citation>
    <scope>NUCLEOTIDE SEQUENCE [LARGE SCALE GENOMIC DNA]</scope>
    <source>
        <strain evidence="3 4">UMB0138</strain>
    </source>
</reference>
<keyword evidence="4" id="KW-1185">Reference proteome</keyword>
<dbReference type="RefSeq" id="WP_004697547.1">
    <property type="nucleotide sequence ID" value="NZ_CAJJJA010000002.1"/>
</dbReference>
<protein>
    <submittedName>
        <fullName evidence="2">Uncharacterized protein</fullName>
    </submittedName>
</protein>
<name>A0A100YNM0_VEIPA</name>
<dbReference type="Proteomes" id="UP000234197">
    <property type="component" value="Unassembled WGS sequence"/>
</dbReference>
<proteinExistence type="predicted"/>
<dbReference type="EMBL" id="JAGZMU010000003">
    <property type="protein sequence ID" value="MBS4893589.1"/>
    <property type="molecule type" value="Genomic_DNA"/>
</dbReference>